<dbReference type="SMART" id="SM00382">
    <property type="entry name" value="AAA"/>
    <property type="match status" value="1"/>
</dbReference>
<protein>
    <submittedName>
        <fullName evidence="7">Stage V sporulation protein K</fullName>
    </submittedName>
</protein>
<dbReference type="FunFam" id="3.40.50.300:FF:000216">
    <property type="entry name" value="Type VII secretion ATPase EccA"/>
    <property type="match status" value="1"/>
</dbReference>
<feature type="transmembrane region" description="Helical" evidence="5">
    <location>
        <begin position="150"/>
        <end position="170"/>
    </location>
</feature>
<dbReference type="InterPro" id="IPR003593">
    <property type="entry name" value="AAA+_ATPase"/>
</dbReference>
<dbReference type="InterPro" id="IPR050773">
    <property type="entry name" value="CbxX/CfxQ_RuBisCO_ESX"/>
</dbReference>
<evidence type="ECO:0000256" key="1">
    <source>
        <dbReference type="ARBA" id="ARBA00010378"/>
    </source>
</evidence>
<feature type="transmembrane region" description="Helical" evidence="5">
    <location>
        <begin position="58"/>
        <end position="78"/>
    </location>
</feature>
<dbReference type="PANTHER" id="PTHR43392:SF2">
    <property type="entry name" value="AAA-TYPE ATPASE FAMILY PROTEIN _ ANKYRIN REPEAT FAMILY PROTEIN"/>
    <property type="match status" value="1"/>
</dbReference>
<dbReference type="InterPro" id="IPR000641">
    <property type="entry name" value="CbxX/CfxQ"/>
</dbReference>
<evidence type="ECO:0000313" key="8">
    <source>
        <dbReference type="Proteomes" id="UP000662904"/>
    </source>
</evidence>
<evidence type="ECO:0000313" key="7">
    <source>
        <dbReference type="EMBL" id="QSQ07689.1"/>
    </source>
</evidence>
<feature type="region of interest" description="Disordered" evidence="4">
    <location>
        <begin position="289"/>
        <end position="313"/>
    </location>
</feature>
<evidence type="ECO:0000256" key="4">
    <source>
        <dbReference type="SAM" id="MobiDB-lite"/>
    </source>
</evidence>
<feature type="transmembrane region" description="Helical" evidence="5">
    <location>
        <begin position="200"/>
        <end position="223"/>
    </location>
</feature>
<keyword evidence="8" id="KW-1185">Reference proteome</keyword>
<evidence type="ECO:0000259" key="6">
    <source>
        <dbReference type="SMART" id="SM00382"/>
    </source>
</evidence>
<dbReference type="Gene3D" id="3.40.50.300">
    <property type="entry name" value="P-loop containing nucleotide triphosphate hydrolases"/>
    <property type="match status" value="1"/>
</dbReference>
<keyword evidence="3" id="KW-0067">ATP-binding</keyword>
<evidence type="ECO:0000256" key="5">
    <source>
        <dbReference type="SAM" id="Phobius"/>
    </source>
</evidence>
<dbReference type="AlphaFoldDB" id="A0A8A0RJF9"/>
<organism evidence="7 8">
    <name type="scientific">Koleobacter methoxysyntrophicus</name>
    <dbReference type="NCBI Taxonomy" id="2751313"/>
    <lineage>
        <taxon>Bacteria</taxon>
        <taxon>Bacillati</taxon>
        <taxon>Bacillota</taxon>
        <taxon>Clostridia</taxon>
        <taxon>Koleobacterales</taxon>
        <taxon>Koleobacteraceae</taxon>
        <taxon>Koleobacter</taxon>
    </lineage>
</organism>
<feature type="transmembrane region" description="Helical" evidence="5">
    <location>
        <begin position="33"/>
        <end position="52"/>
    </location>
</feature>
<dbReference type="GO" id="GO:0005524">
    <property type="term" value="F:ATP binding"/>
    <property type="evidence" value="ECO:0007669"/>
    <property type="project" value="UniProtKB-KW"/>
</dbReference>
<dbReference type="InterPro" id="IPR003959">
    <property type="entry name" value="ATPase_AAA_core"/>
</dbReference>
<evidence type="ECO:0000256" key="3">
    <source>
        <dbReference type="ARBA" id="ARBA00022840"/>
    </source>
</evidence>
<keyword evidence="5" id="KW-0472">Membrane</keyword>
<comment type="similarity">
    <text evidence="1">Belongs to the CbxX/CfxQ family.</text>
</comment>
<dbReference type="EMBL" id="CP059066">
    <property type="protein sequence ID" value="QSQ07689.1"/>
    <property type="molecule type" value="Genomic_DNA"/>
</dbReference>
<accession>A0A8A0RJF9</accession>
<keyword evidence="5" id="KW-1133">Transmembrane helix</keyword>
<dbReference type="KEGG" id="kme:H0A61_00005"/>
<evidence type="ECO:0000256" key="2">
    <source>
        <dbReference type="ARBA" id="ARBA00022741"/>
    </source>
</evidence>
<dbReference type="Proteomes" id="UP000662904">
    <property type="component" value="Chromosome"/>
</dbReference>
<dbReference type="SUPFAM" id="SSF52540">
    <property type="entry name" value="P-loop containing nucleoside triphosphate hydrolases"/>
    <property type="match status" value="1"/>
</dbReference>
<dbReference type="PRINTS" id="PR00819">
    <property type="entry name" value="CBXCFQXSUPER"/>
</dbReference>
<keyword evidence="5" id="KW-0812">Transmembrane</keyword>
<feature type="domain" description="AAA+ ATPase" evidence="6">
    <location>
        <begin position="365"/>
        <end position="499"/>
    </location>
</feature>
<dbReference type="PANTHER" id="PTHR43392">
    <property type="entry name" value="AAA-TYPE ATPASE FAMILY PROTEIN / ANKYRIN REPEAT FAMILY PROTEIN"/>
    <property type="match status" value="1"/>
</dbReference>
<proteinExistence type="inferred from homology"/>
<dbReference type="GO" id="GO:0016887">
    <property type="term" value="F:ATP hydrolysis activity"/>
    <property type="evidence" value="ECO:0007669"/>
    <property type="project" value="InterPro"/>
</dbReference>
<gene>
    <name evidence="7" type="primary">spoVK_1</name>
    <name evidence="7" type="ORF">H0A61_00005</name>
</gene>
<reference evidence="7" key="1">
    <citation type="submission" date="2020-07" db="EMBL/GenBank/DDBJ databases">
        <title>Koleobacter methoxysyntrophicus gen. nov., sp. nov., a novel anaerobic bacterium isolated from deep subsurface oil field and proposal of Koleobacterales ord. nov. in the phylum Firmicutes.</title>
        <authorList>
            <person name="Sakamoto S."/>
            <person name="Tamaki H."/>
        </authorList>
    </citation>
    <scope>NUCLEOTIDE SEQUENCE</scope>
    <source>
        <strain evidence="7">NRmbB1</strain>
    </source>
</reference>
<sequence>MKKELKNQNGSNGQSIIAVIASEKGKLKKAVDAAFFARIIYGFFLVFAVWYLLKEAEISGYLFIVLWITFALASLYFLSNNPRNGLNRSLKAAGFDKLKFFCSYYSTIGSGEILRGFKEPTVYKGYDGYWQFAPGDVPELLKELRKKTTFIAVLELLMMFIPVYTLYYFLHNYYPSFIQKLDPSLQQILTSGNAGEILNIIYIPLFKALGVIAAAMIAEYFLMGLKYERAFVRIMEENALCFRSTNKFHDLAKLKKFDTVYGPMWLTQEEYDAIFKRDLETVTQNNKKTNKNTADRFNDNIIPPNWKEPPKSNRDQIAKNLLTEALNDLDNLVGLEEVKQQVRRFIATMQAYLKKKEAGYEVMRPSLHMVFAGPPGTGKTTVARNMAKILKALGFLSSGHLVETDRSGLVAGYVGQTASKTQEKIAEALGGVLFIDEAYSLLGGSDQDYGREAVSTLIKAMEDHRDNFVVIFAGYSAEMEKFLKSNPGLRSRVPYKFTFTDYGTEEISQIIIKKLEKQGHKIKGDAVRMLKATLKEFESPDGSIKGSGRFARNFIDRILEAQNFRIGISCITDPDSLMEITSEDVKEGAVLLKKMK</sequence>
<keyword evidence="2" id="KW-0547">Nucleotide-binding</keyword>
<dbReference type="Gene3D" id="1.10.8.60">
    <property type="match status" value="1"/>
</dbReference>
<dbReference type="Pfam" id="PF00004">
    <property type="entry name" value="AAA"/>
    <property type="match status" value="1"/>
</dbReference>
<dbReference type="InterPro" id="IPR027417">
    <property type="entry name" value="P-loop_NTPase"/>
</dbReference>
<dbReference type="RefSeq" id="WP_206707948.1">
    <property type="nucleotide sequence ID" value="NZ_CP059066.1"/>
</dbReference>
<name>A0A8A0RJF9_9FIRM</name>